<dbReference type="InterPro" id="IPR036919">
    <property type="entry name" value="Ribo_uL30_ferredoxin-like_sf"/>
</dbReference>
<evidence type="ECO:0000256" key="4">
    <source>
        <dbReference type="ARBA" id="ARBA00035281"/>
    </source>
</evidence>
<dbReference type="PANTHER" id="PTHR15892:SF2">
    <property type="entry name" value="LARGE RIBOSOMAL SUBUNIT PROTEIN UL30M"/>
    <property type="match status" value="1"/>
</dbReference>
<accession>A0A8E0RK40</accession>
<dbReference type="AlphaFoldDB" id="A0A8E0RK40"/>
<name>A0A8E0RK40_9TREM</name>
<dbReference type="Proteomes" id="UP000728185">
    <property type="component" value="Unassembled WGS sequence"/>
</dbReference>
<comment type="similarity">
    <text evidence="1">Belongs to the universal ribosomal protein uL30 family.</text>
</comment>
<dbReference type="Gene3D" id="3.30.1390.20">
    <property type="entry name" value="Ribosomal protein L30, ferredoxin-like fold domain"/>
    <property type="match status" value="1"/>
</dbReference>
<keyword evidence="3" id="KW-0687">Ribonucleoprotein</keyword>
<proteinExistence type="inferred from homology"/>
<dbReference type="EMBL" id="LUCM01010552">
    <property type="protein sequence ID" value="KAA0185326.1"/>
    <property type="molecule type" value="Genomic_DNA"/>
</dbReference>
<reference evidence="7" key="1">
    <citation type="submission" date="2019-05" db="EMBL/GenBank/DDBJ databases">
        <title>Annotation for the trematode Fasciolopsis buski.</title>
        <authorList>
            <person name="Choi Y.-J."/>
        </authorList>
    </citation>
    <scope>NUCLEOTIDE SEQUENCE</scope>
    <source>
        <strain evidence="7">HT</strain>
        <tissue evidence="7">Whole worm</tissue>
    </source>
</reference>
<keyword evidence="8" id="KW-1185">Reference proteome</keyword>
<evidence type="ECO:0000256" key="3">
    <source>
        <dbReference type="ARBA" id="ARBA00023274"/>
    </source>
</evidence>
<dbReference type="SUPFAM" id="SSF55129">
    <property type="entry name" value="Ribosomal protein L30p/L7e"/>
    <property type="match status" value="1"/>
</dbReference>
<dbReference type="InterPro" id="IPR016082">
    <property type="entry name" value="Ribosomal_uL30_ferredoxin-like"/>
</dbReference>
<sequence>MKQWALVVFRQFAHRNLHTSAGLSVKGRTLEPKPIPGSKEHLDPNAWAKRLFQLSEKRKANAHSATTVSPLHMICRLKPLKGVPYYERAVLEKYGLGEGNFHWIVVENIPSVNNELNTVKHLIKVQPVTFPQGLPASTDDLTKCRLMPDGRFLRTSGQAVRGEIVAHPGSGVSDTPSESNISNSEAPEKILAHAKTGEHGYLTRAYLRQYHNRQWSKHQLFSEHFASHYRYKLNQDGMEYRYSRLWRLDDAMSQSLQNQFNSDGTRKAPNQNRFQANWMTYPWSRF</sequence>
<comment type="caution">
    <text evidence="7">The sequence shown here is derived from an EMBL/GenBank/DDBJ whole genome shotgun (WGS) entry which is preliminary data.</text>
</comment>
<evidence type="ECO:0000259" key="6">
    <source>
        <dbReference type="Pfam" id="PF00327"/>
    </source>
</evidence>
<dbReference type="InterPro" id="IPR005996">
    <property type="entry name" value="Ribosomal_uL30_bac-type"/>
</dbReference>
<feature type="domain" description="Large ribosomal subunit protein uL30-like ferredoxin-like fold" evidence="6">
    <location>
        <begin position="74"/>
        <end position="123"/>
    </location>
</feature>
<dbReference type="GO" id="GO:0003735">
    <property type="term" value="F:structural constituent of ribosome"/>
    <property type="evidence" value="ECO:0007669"/>
    <property type="project" value="InterPro"/>
</dbReference>
<dbReference type="PANTHER" id="PTHR15892">
    <property type="entry name" value="MITOCHONDRIAL RIBOSOMAL PROTEIN L30"/>
    <property type="match status" value="1"/>
</dbReference>
<evidence type="ECO:0000256" key="1">
    <source>
        <dbReference type="ARBA" id="ARBA00007594"/>
    </source>
</evidence>
<dbReference type="Pfam" id="PF00327">
    <property type="entry name" value="Ribosomal_L30"/>
    <property type="match status" value="1"/>
</dbReference>
<evidence type="ECO:0000313" key="7">
    <source>
        <dbReference type="EMBL" id="KAA0185326.1"/>
    </source>
</evidence>
<dbReference type="OrthoDB" id="9973389at2759"/>
<keyword evidence="2 7" id="KW-0689">Ribosomal protein</keyword>
<dbReference type="GO" id="GO:0005739">
    <property type="term" value="C:mitochondrion"/>
    <property type="evidence" value="ECO:0007669"/>
    <property type="project" value="TreeGrafter"/>
</dbReference>
<dbReference type="GO" id="GO:0015934">
    <property type="term" value="C:large ribosomal subunit"/>
    <property type="evidence" value="ECO:0007669"/>
    <property type="project" value="InterPro"/>
</dbReference>
<protein>
    <recommendedName>
        <fullName evidence="4">Large ribosomal subunit protein uL30m</fullName>
    </recommendedName>
    <alternativeName>
        <fullName evidence="5">39S ribosomal protein L30, mitochondrial</fullName>
    </alternativeName>
</protein>
<evidence type="ECO:0000256" key="5">
    <source>
        <dbReference type="ARBA" id="ARBA00035356"/>
    </source>
</evidence>
<gene>
    <name evidence="7" type="ORF">FBUS_09312</name>
</gene>
<evidence type="ECO:0000256" key="2">
    <source>
        <dbReference type="ARBA" id="ARBA00022980"/>
    </source>
</evidence>
<organism evidence="7 8">
    <name type="scientific">Fasciolopsis buskii</name>
    <dbReference type="NCBI Taxonomy" id="27845"/>
    <lineage>
        <taxon>Eukaryota</taxon>
        <taxon>Metazoa</taxon>
        <taxon>Spiralia</taxon>
        <taxon>Lophotrochozoa</taxon>
        <taxon>Platyhelminthes</taxon>
        <taxon>Trematoda</taxon>
        <taxon>Digenea</taxon>
        <taxon>Plagiorchiida</taxon>
        <taxon>Echinostomata</taxon>
        <taxon>Echinostomatoidea</taxon>
        <taxon>Fasciolidae</taxon>
        <taxon>Fasciolopsis</taxon>
    </lineage>
</organism>
<dbReference type="GO" id="GO:0006412">
    <property type="term" value="P:translation"/>
    <property type="evidence" value="ECO:0007669"/>
    <property type="project" value="InterPro"/>
</dbReference>
<evidence type="ECO:0000313" key="8">
    <source>
        <dbReference type="Proteomes" id="UP000728185"/>
    </source>
</evidence>